<dbReference type="AlphaFoldDB" id="A0A645DTV5"/>
<sequence length="74" mass="7645">MIKSISLVNLSTATFKIAAPVGVVVSKGTAPFVIGTPFKISEVAGAGTGIRPWAHLTKPPPTSIGDPRILSTFK</sequence>
<accession>A0A645DTV5</accession>
<reference evidence="1" key="1">
    <citation type="submission" date="2019-08" db="EMBL/GenBank/DDBJ databases">
        <authorList>
            <person name="Kucharzyk K."/>
            <person name="Murdoch R.W."/>
            <person name="Higgins S."/>
            <person name="Loffler F."/>
        </authorList>
    </citation>
    <scope>NUCLEOTIDE SEQUENCE</scope>
</reference>
<dbReference type="EMBL" id="VSSQ01039005">
    <property type="protein sequence ID" value="MPM92023.1"/>
    <property type="molecule type" value="Genomic_DNA"/>
</dbReference>
<proteinExistence type="predicted"/>
<comment type="caution">
    <text evidence="1">The sequence shown here is derived from an EMBL/GenBank/DDBJ whole genome shotgun (WGS) entry which is preliminary data.</text>
</comment>
<gene>
    <name evidence="1" type="ORF">SDC9_139157</name>
</gene>
<evidence type="ECO:0000313" key="1">
    <source>
        <dbReference type="EMBL" id="MPM92023.1"/>
    </source>
</evidence>
<name>A0A645DTV5_9ZZZZ</name>
<protein>
    <submittedName>
        <fullName evidence="1">Uncharacterized protein</fullName>
    </submittedName>
</protein>
<organism evidence="1">
    <name type="scientific">bioreactor metagenome</name>
    <dbReference type="NCBI Taxonomy" id="1076179"/>
    <lineage>
        <taxon>unclassified sequences</taxon>
        <taxon>metagenomes</taxon>
        <taxon>ecological metagenomes</taxon>
    </lineage>
</organism>